<sequence length="145" mass="16066">MEEGSSPSLGDTEIQSNEAHPADDLIRRSSFDITSGLAMIHPFGPRVIAFIDKTLSRPAAAKTPKERIPALCYGDIDNENHNKQTPLGAEQSPPLSRSRRDDNAVVELATLPSFTRILESVLEPRMPSRVYTSRGRQWVDNVIAR</sequence>
<evidence type="ECO:0000313" key="3">
    <source>
        <dbReference type="Proteomes" id="UP001310890"/>
    </source>
</evidence>
<feature type="region of interest" description="Disordered" evidence="1">
    <location>
        <begin position="72"/>
        <end position="101"/>
    </location>
</feature>
<dbReference type="EMBL" id="JAVRRL010000034">
    <property type="protein sequence ID" value="KAK5112004.1"/>
    <property type="molecule type" value="Genomic_DNA"/>
</dbReference>
<organism evidence="2 3">
    <name type="scientific">Meristemomyces frigidus</name>
    <dbReference type="NCBI Taxonomy" id="1508187"/>
    <lineage>
        <taxon>Eukaryota</taxon>
        <taxon>Fungi</taxon>
        <taxon>Dikarya</taxon>
        <taxon>Ascomycota</taxon>
        <taxon>Pezizomycotina</taxon>
        <taxon>Dothideomycetes</taxon>
        <taxon>Dothideomycetidae</taxon>
        <taxon>Mycosphaerellales</taxon>
        <taxon>Teratosphaeriaceae</taxon>
        <taxon>Meristemomyces</taxon>
    </lineage>
</organism>
<gene>
    <name evidence="2" type="ORF">LTR62_004538</name>
</gene>
<dbReference type="AlphaFoldDB" id="A0AAN7TFE2"/>
<evidence type="ECO:0000313" key="2">
    <source>
        <dbReference type="EMBL" id="KAK5112004.1"/>
    </source>
</evidence>
<name>A0AAN7TFE2_9PEZI</name>
<proteinExistence type="predicted"/>
<dbReference type="Proteomes" id="UP001310890">
    <property type="component" value="Unassembled WGS sequence"/>
</dbReference>
<feature type="region of interest" description="Disordered" evidence="1">
    <location>
        <begin position="1"/>
        <end position="23"/>
    </location>
</feature>
<comment type="caution">
    <text evidence="2">The sequence shown here is derived from an EMBL/GenBank/DDBJ whole genome shotgun (WGS) entry which is preliminary data.</text>
</comment>
<feature type="compositionally biased region" description="Polar residues" evidence="1">
    <location>
        <begin position="1"/>
        <end position="18"/>
    </location>
</feature>
<accession>A0AAN7TFE2</accession>
<protein>
    <submittedName>
        <fullName evidence="2">Uncharacterized protein</fullName>
    </submittedName>
</protein>
<reference evidence="2" key="1">
    <citation type="submission" date="2023-08" db="EMBL/GenBank/DDBJ databases">
        <title>Black Yeasts Isolated from many extreme environments.</title>
        <authorList>
            <person name="Coleine C."/>
            <person name="Stajich J.E."/>
            <person name="Selbmann L."/>
        </authorList>
    </citation>
    <scope>NUCLEOTIDE SEQUENCE</scope>
    <source>
        <strain evidence="2">CCFEE 5401</strain>
    </source>
</reference>
<evidence type="ECO:0000256" key="1">
    <source>
        <dbReference type="SAM" id="MobiDB-lite"/>
    </source>
</evidence>